<gene>
    <name evidence="6" type="ORF">MGWOODY_Clf2876</name>
</gene>
<protein>
    <recommendedName>
        <fullName evidence="3">GTP cyclohydrolase I</fullName>
        <ecNumber evidence="3">3.5.4.16</ecNumber>
    </recommendedName>
</protein>
<dbReference type="NCBIfam" id="NF006826">
    <property type="entry name" value="PRK09347.1-3"/>
    <property type="match status" value="1"/>
</dbReference>
<dbReference type="EC" id="3.5.4.16" evidence="3"/>
<comment type="pathway">
    <text evidence="2">Cofactor biosynthesis; 7,8-dihydroneopterin triphosphate biosynthesis; 7,8-dihydroneopterin triphosphate from GTP: step 1/1.</text>
</comment>
<dbReference type="PROSITE" id="PS00860">
    <property type="entry name" value="GTP_CYCLOHYDROL_1_2"/>
    <property type="match status" value="1"/>
</dbReference>
<name>A0A160V866_9ZZZZ</name>
<dbReference type="GO" id="GO:0005737">
    <property type="term" value="C:cytoplasm"/>
    <property type="evidence" value="ECO:0007669"/>
    <property type="project" value="TreeGrafter"/>
</dbReference>
<organism evidence="6">
    <name type="scientific">hydrothermal vent metagenome</name>
    <dbReference type="NCBI Taxonomy" id="652676"/>
    <lineage>
        <taxon>unclassified sequences</taxon>
        <taxon>metagenomes</taxon>
        <taxon>ecological metagenomes</taxon>
    </lineage>
</organism>
<feature type="domain" description="GTP cyclohydrolase I" evidence="5">
    <location>
        <begin position="1"/>
        <end position="136"/>
    </location>
</feature>
<dbReference type="InterPro" id="IPR001474">
    <property type="entry name" value="GTP_CycHdrlase_I"/>
</dbReference>
<sequence>MYEWLLSGTGLDPASAIDAVFEADNQDPVVLSNVTFYSLCEHHLLPFYGTAQVAYIPNGKISGISKLARALEVASRRLQVQERLTGQVADAIVSALNPHGVAVELQAEHMCMSMRGIQKPGNRVVTTAVRGRFENSGLGEDGLLALLHRR</sequence>
<dbReference type="GO" id="GO:0008270">
    <property type="term" value="F:zinc ion binding"/>
    <property type="evidence" value="ECO:0007669"/>
    <property type="project" value="TreeGrafter"/>
</dbReference>
<evidence type="ECO:0000259" key="5">
    <source>
        <dbReference type="Pfam" id="PF01227"/>
    </source>
</evidence>
<dbReference type="FunFam" id="3.30.1130.10:FF:000001">
    <property type="entry name" value="GTP cyclohydrolase 1"/>
    <property type="match status" value="1"/>
</dbReference>
<evidence type="ECO:0000256" key="4">
    <source>
        <dbReference type="ARBA" id="ARBA00022801"/>
    </source>
</evidence>
<dbReference type="Gene3D" id="3.30.1130.10">
    <property type="match status" value="1"/>
</dbReference>
<dbReference type="InterPro" id="IPR020602">
    <property type="entry name" value="GTP_CycHdrlase_I_dom"/>
</dbReference>
<evidence type="ECO:0000256" key="2">
    <source>
        <dbReference type="ARBA" id="ARBA00005080"/>
    </source>
</evidence>
<evidence type="ECO:0000256" key="3">
    <source>
        <dbReference type="ARBA" id="ARBA00012715"/>
    </source>
</evidence>
<evidence type="ECO:0000313" key="6">
    <source>
        <dbReference type="EMBL" id="CUV02102.1"/>
    </source>
</evidence>
<dbReference type="GO" id="GO:0006729">
    <property type="term" value="P:tetrahydrobiopterin biosynthetic process"/>
    <property type="evidence" value="ECO:0007669"/>
    <property type="project" value="TreeGrafter"/>
</dbReference>
<dbReference type="PANTHER" id="PTHR11109:SF7">
    <property type="entry name" value="GTP CYCLOHYDROLASE 1"/>
    <property type="match status" value="1"/>
</dbReference>
<evidence type="ECO:0000256" key="1">
    <source>
        <dbReference type="ARBA" id="ARBA00001052"/>
    </source>
</evidence>
<keyword evidence="4 6" id="KW-0378">Hydrolase</keyword>
<dbReference type="InterPro" id="IPR018234">
    <property type="entry name" value="GTP_CycHdrlase_I_CS"/>
</dbReference>
<dbReference type="GO" id="GO:0046654">
    <property type="term" value="P:tetrahydrofolate biosynthetic process"/>
    <property type="evidence" value="ECO:0007669"/>
    <property type="project" value="InterPro"/>
</dbReference>
<dbReference type="UniPathway" id="UPA00848">
    <property type="reaction ID" value="UER00151"/>
</dbReference>
<dbReference type="Pfam" id="PF01227">
    <property type="entry name" value="GTP_cyclohydroI"/>
    <property type="match status" value="1"/>
</dbReference>
<dbReference type="EMBL" id="FAXA01000188">
    <property type="protein sequence ID" value="CUV02102.1"/>
    <property type="molecule type" value="Genomic_DNA"/>
</dbReference>
<dbReference type="PANTHER" id="PTHR11109">
    <property type="entry name" value="GTP CYCLOHYDROLASE I"/>
    <property type="match status" value="1"/>
</dbReference>
<comment type="catalytic activity">
    <reaction evidence="1">
        <text>GTP + H2O = 7,8-dihydroneopterin 3'-triphosphate + formate + H(+)</text>
        <dbReference type="Rhea" id="RHEA:17473"/>
        <dbReference type="ChEBI" id="CHEBI:15377"/>
        <dbReference type="ChEBI" id="CHEBI:15378"/>
        <dbReference type="ChEBI" id="CHEBI:15740"/>
        <dbReference type="ChEBI" id="CHEBI:37565"/>
        <dbReference type="ChEBI" id="CHEBI:58462"/>
        <dbReference type="EC" id="3.5.4.16"/>
    </reaction>
</comment>
<dbReference type="AlphaFoldDB" id="A0A160V866"/>
<dbReference type="SUPFAM" id="SSF55620">
    <property type="entry name" value="Tetrahydrobiopterin biosynthesis enzymes-like"/>
    <property type="match status" value="1"/>
</dbReference>
<proteinExistence type="predicted"/>
<accession>A0A160V866</accession>
<reference evidence="6" key="1">
    <citation type="submission" date="2015-10" db="EMBL/GenBank/DDBJ databases">
        <authorList>
            <person name="Gilbert D.G."/>
        </authorList>
    </citation>
    <scope>NUCLEOTIDE SEQUENCE</scope>
</reference>
<dbReference type="InterPro" id="IPR043133">
    <property type="entry name" value="GTP-CH-I_C/QueF"/>
</dbReference>
<dbReference type="GO" id="GO:0003934">
    <property type="term" value="F:GTP cyclohydrolase I activity"/>
    <property type="evidence" value="ECO:0007669"/>
    <property type="project" value="UniProtKB-EC"/>
</dbReference>
<dbReference type="GO" id="GO:0005525">
    <property type="term" value="F:GTP binding"/>
    <property type="evidence" value="ECO:0007669"/>
    <property type="project" value="TreeGrafter"/>
</dbReference>